<keyword evidence="1" id="KW-0812">Transmembrane</keyword>
<dbReference type="AlphaFoldDB" id="A0A4Q7YLN1"/>
<dbReference type="Proteomes" id="UP000292423">
    <property type="component" value="Unassembled WGS sequence"/>
</dbReference>
<evidence type="ECO:0000256" key="1">
    <source>
        <dbReference type="SAM" id="Phobius"/>
    </source>
</evidence>
<feature type="chain" id="PRO_5020340395" description="TPM domain-containing protein" evidence="2">
    <location>
        <begin position="26"/>
        <end position="279"/>
    </location>
</feature>
<dbReference type="EMBL" id="SHKX01000014">
    <property type="protein sequence ID" value="RZU38198.1"/>
    <property type="molecule type" value="Genomic_DNA"/>
</dbReference>
<keyword evidence="2" id="KW-0732">Signal</keyword>
<dbReference type="InterPro" id="IPR007621">
    <property type="entry name" value="TPM_dom"/>
</dbReference>
<feature type="transmembrane region" description="Helical" evidence="1">
    <location>
        <begin position="181"/>
        <end position="200"/>
    </location>
</feature>
<dbReference type="PANTHER" id="PTHR30373:SF2">
    <property type="entry name" value="UPF0603 PROTEIN YGCG"/>
    <property type="match status" value="1"/>
</dbReference>
<evidence type="ECO:0000313" key="4">
    <source>
        <dbReference type="EMBL" id="RZU38198.1"/>
    </source>
</evidence>
<proteinExistence type="predicted"/>
<feature type="transmembrane region" description="Helical" evidence="1">
    <location>
        <begin position="207"/>
        <end position="240"/>
    </location>
</feature>
<evidence type="ECO:0000259" key="3">
    <source>
        <dbReference type="Pfam" id="PF04536"/>
    </source>
</evidence>
<evidence type="ECO:0000256" key="2">
    <source>
        <dbReference type="SAM" id="SignalP"/>
    </source>
</evidence>
<evidence type="ECO:0000313" key="5">
    <source>
        <dbReference type="Proteomes" id="UP000292423"/>
    </source>
</evidence>
<sequence length="279" mass="28727">MSSIAAPLRVWLLLWLACWSWAASAEVAVPALTARVTDLTGTLSAEQQQTLEQSLQAFEQRKGSQLAVLIVPTTEPETIEQFSLRVVEQWKLGRKNVDDGALLIVAKNDRTLRIEVGYGLEGALNDAVSKRIISEVITPLFRQGDFYGGISAGLDRMMRVTDGEPLPPPPSGSSGRAHDQGFLVVFAIAMVAGGFFRALLGNLTGALVAGGLVGGLAWLVTGAFPMAVIAGLAAAFFALFGDSLRSGGWGGGGGFGSGGGGGFSGGGGGFGGGGASGRW</sequence>
<feature type="signal peptide" evidence="2">
    <location>
        <begin position="1"/>
        <end position="25"/>
    </location>
</feature>
<dbReference type="Pfam" id="PF04536">
    <property type="entry name" value="TPM_phosphatase"/>
    <property type="match status" value="1"/>
</dbReference>
<organism evidence="4 5">
    <name type="scientific">Fluviicoccus keumensis</name>
    <dbReference type="NCBI Taxonomy" id="1435465"/>
    <lineage>
        <taxon>Bacteria</taxon>
        <taxon>Pseudomonadati</taxon>
        <taxon>Pseudomonadota</taxon>
        <taxon>Gammaproteobacteria</taxon>
        <taxon>Moraxellales</taxon>
        <taxon>Moraxellaceae</taxon>
        <taxon>Fluviicoccus</taxon>
    </lineage>
</organism>
<keyword evidence="1" id="KW-0472">Membrane</keyword>
<keyword evidence="5" id="KW-1185">Reference proteome</keyword>
<gene>
    <name evidence="4" type="ORF">EV700_2776</name>
</gene>
<protein>
    <recommendedName>
        <fullName evidence="3">TPM domain-containing protein</fullName>
    </recommendedName>
</protein>
<keyword evidence="1" id="KW-1133">Transmembrane helix</keyword>
<accession>A0A4Q7YLN1</accession>
<dbReference type="PANTHER" id="PTHR30373">
    <property type="entry name" value="UPF0603 PROTEIN YGCG"/>
    <property type="match status" value="1"/>
</dbReference>
<name>A0A4Q7YLN1_9GAMM</name>
<dbReference type="RefSeq" id="WP_207224689.1">
    <property type="nucleotide sequence ID" value="NZ_SHKX01000014.1"/>
</dbReference>
<feature type="domain" description="TPM" evidence="3">
    <location>
        <begin position="36"/>
        <end position="159"/>
    </location>
</feature>
<dbReference type="Gene3D" id="3.10.310.50">
    <property type="match status" value="1"/>
</dbReference>
<reference evidence="4 5" key="1">
    <citation type="submission" date="2019-02" db="EMBL/GenBank/DDBJ databases">
        <title>Genomic Encyclopedia of Type Strains, Phase IV (KMG-IV): sequencing the most valuable type-strain genomes for metagenomic binning, comparative biology and taxonomic classification.</title>
        <authorList>
            <person name="Goeker M."/>
        </authorList>
    </citation>
    <scope>NUCLEOTIDE SEQUENCE [LARGE SCALE GENOMIC DNA]</scope>
    <source>
        <strain evidence="4 5">DSM 105135</strain>
    </source>
</reference>
<comment type="caution">
    <text evidence="4">The sequence shown here is derived from an EMBL/GenBank/DDBJ whole genome shotgun (WGS) entry which is preliminary data.</text>
</comment>